<proteinExistence type="predicted"/>
<evidence type="ECO:0000313" key="2">
    <source>
        <dbReference type="Proteomes" id="UP000239649"/>
    </source>
</evidence>
<dbReference type="EMBL" id="LHPF02000004">
    <property type="protein sequence ID" value="PSC74425.1"/>
    <property type="molecule type" value="Genomic_DNA"/>
</dbReference>
<protein>
    <submittedName>
        <fullName evidence="1">Uncharacterized protein</fullName>
    </submittedName>
</protein>
<comment type="caution">
    <text evidence="1">The sequence shown here is derived from an EMBL/GenBank/DDBJ whole genome shotgun (WGS) entry which is preliminary data.</text>
</comment>
<dbReference type="Proteomes" id="UP000239649">
    <property type="component" value="Unassembled WGS sequence"/>
</dbReference>
<organism evidence="1 2">
    <name type="scientific">Micractinium conductrix</name>
    <dbReference type="NCBI Taxonomy" id="554055"/>
    <lineage>
        <taxon>Eukaryota</taxon>
        <taxon>Viridiplantae</taxon>
        <taxon>Chlorophyta</taxon>
        <taxon>core chlorophytes</taxon>
        <taxon>Trebouxiophyceae</taxon>
        <taxon>Chlorellales</taxon>
        <taxon>Chlorellaceae</taxon>
        <taxon>Chlorella clade</taxon>
        <taxon>Micractinium</taxon>
    </lineage>
</organism>
<sequence length="553" mass="58350">MSSATVFRLSAPQDVVITKLEVGFVSSGMSSTLAMDLILLTYPGNDQTKTATELLPARVPQGVPGVVEVAAPGLYLPAGTTAFLVLYGFADFVAVPDFNRNAFVTLKSVQAKAPLPGVCTWKFNNGGTASSLTFTGMGSDCASRSLTLSEPEYFCRYGDTVSLPAATLNSDGSGVLLHLRDDAACPTNTAVNSASAFIITATTSTQITHVELSGPGDGLDFDRFMVRLNVIPRGYDIYSDQGTTADAYVVPGVLVQNSVIGPPRVAFQGNGLYLPAGTKVAMSLIGFFRSGATAENTANNARLAVGGLVGRPPVPECVWQTHSPSQGDSISGIRGWGLGCTASMTMDLPSYPFCQFDEYTLNSTGGEVPVKNGPSPVLENTDFGVKLSVWASDDMVQQGLCSADWKTYTCPTDSLTINSTQAFFVSFSRAVKLTHVEIGAWGPAADTTVMWVFITDMEFYDPKAPELARMQATVHGAGILPTGAFTSGPHKGLKTGFRIPLTGTFAVRPFRKLRVNVLSSISGSPANYKTDAWVAIRGLAGIPMDPLSPPPAA</sequence>
<accession>A0A2P6VK09</accession>
<name>A0A2P6VK09_9CHLO</name>
<gene>
    <name evidence="1" type="ORF">C2E20_2449</name>
</gene>
<reference evidence="1 2" key="1">
    <citation type="journal article" date="2018" name="Plant J.">
        <title>Genome sequences of Chlorella sorokiniana UTEX 1602 and Micractinium conductrix SAG 241.80: implications to maltose excretion by a green alga.</title>
        <authorList>
            <person name="Arriola M.B."/>
            <person name="Velmurugan N."/>
            <person name="Zhang Y."/>
            <person name="Plunkett M.H."/>
            <person name="Hondzo H."/>
            <person name="Barney B.M."/>
        </authorList>
    </citation>
    <scope>NUCLEOTIDE SEQUENCE [LARGE SCALE GENOMIC DNA]</scope>
    <source>
        <strain evidence="1 2">SAG 241.80</strain>
    </source>
</reference>
<dbReference type="AlphaFoldDB" id="A0A2P6VK09"/>
<keyword evidence="2" id="KW-1185">Reference proteome</keyword>
<evidence type="ECO:0000313" key="1">
    <source>
        <dbReference type="EMBL" id="PSC74425.1"/>
    </source>
</evidence>